<protein>
    <recommendedName>
        <fullName evidence="3">RRM domain-containing protein</fullName>
    </recommendedName>
</protein>
<keyword evidence="2" id="KW-0175">Coiled coil</keyword>
<evidence type="ECO:0000256" key="1">
    <source>
        <dbReference type="PROSITE-ProRule" id="PRU00176"/>
    </source>
</evidence>
<dbReference type="PROSITE" id="PS50102">
    <property type="entry name" value="RRM"/>
    <property type="match status" value="1"/>
</dbReference>
<name>A0ABD1G4F7_SALDI</name>
<evidence type="ECO:0000313" key="4">
    <source>
        <dbReference type="EMBL" id="KAL1539001.1"/>
    </source>
</evidence>
<dbReference type="InterPro" id="IPR012677">
    <property type="entry name" value="Nucleotide-bd_a/b_plait_sf"/>
</dbReference>
<sequence length="192" mass="22068">MESTEEYDEFLKKVERTIYLDNISPAVTEPVLKAAIDQFVSVTKVQFILAYLQPNGIHAALVEVENRKQAESLISELESVPFMIGGMPRPVRAKAARVEMFADRPRKPGRRIQCRWVTNRDPHYDVAMKTQKLVKKHAEEVAFLLEEQVKEEEQLAEMQSKTLSVNHNKLKLIEGISGEELRKLAQMYETDI</sequence>
<dbReference type="InterPro" id="IPR053316">
    <property type="entry name" value="Epigenetic_reg_gene_expr"/>
</dbReference>
<organism evidence="4 5">
    <name type="scientific">Salvia divinorum</name>
    <name type="common">Maria pastora</name>
    <name type="synonym">Diviner's sage</name>
    <dbReference type="NCBI Taxonomy" id="28513"/>
    <lineage>
        <taxon>Eukaryota</taxon>
        <taxon>Viridiplantae</taxon>
        <taxon>Streptophyta</taxon>
        <taxon>Embryophyta</taxon>
        <taxon>Tracheophyta</taxon>
        <taxon>Spermatophyta</taxon>
        <taxon>Magnoliopsida</taxon>
        <taxon>eudicotyledons</taxon>
        <taxon>Gunneridae</taxon>
        <taxon>Pentapetalae</taxon>
        <taxon>asterids</taxon>
        <taxon>lamiids</taxon>
        <taxon>Lamiales</taxon>
        <taxon>Lamiaceae</taxon>
        <taxon>Nepetoideae</taxon>
        <taxon>Mentheae</taxon>
        <taxon>Salviinae</taxon>
        <taxon>Salvia</taxon>
        <taxon>Salvia subgen. Calosphace</taxon>
    </lineage>
</organism>
<dbReference type="GO" id="GO:0003723">
    <property type="term" value="F:RNA binding"/>
    <property type="evidence" value="ECO:0007669"/>
    <property type="project" value="UniProtKB-UniRule"/>
</dbReference>
<dbReference type="AlphaFoldDB" id="A0ABD1G4F7"/>
<dbReference type="PANTHER" id="PTHR36309">
    <property type="entry name" value="RNA-BINDING (RRM/RBD/RNP MOTIFS) FAMILY PROTEIN"/>
    <property type="match status" value="1"/>
</dbReference>
<dbReference type="InterPro" id="IPR035979">
    <property type="entry name" value="RBD_domain_sf"/>
</dbReference>
<feature type="domain" description="RRM" evidence="3">
    <location>
        <begin position="16"/>
        <end position="98"/>
    </location>
</feature>
<feature type="coiled-coil region" evidence="2">
    <location>
        <begin position="134"/>
        <end position="161"/>
    </location>
</feature>
<comment type="caution">
    <text evidence="4">The sequence shown here is derived from an EMBL/GenBank/DDBJ whole genome shotgun (WGS) entry which is preliminary data.</text>
</comment>
<gene>
    <name evidence="4" type="ORF">AAHA92_27679</name>
</gene>
<evidence type="ECO:0000256" key="2">
    <source>
        <dbReference type="SAM" id="Coils"/>
    </source>
</evidence>
<keyword evidence="1" id="KW-0694">RNA-binding</keyword>
<evidence type="ECO:0000259" key="3">
    <source>
        <dbReference type="PROSITE" id="PS50102"/>
    </source>
</evidence>
<dbReference type="PANTHER" id="PTHR36309:SF1">
    <property type="entry name" value="RNA-BINDING (RRM_RBD_RNP MOTIFS) FAMILY PROTEIN"/>
    <property type="match status" value="1"/>
</dbReference>
<dbReference type="EMBL" id="JBEAFC010000010">
    <property type="protein sequence ID" value="KAL1539001.1"/>
    <property type="molecule type" value="Genomic_DNA"/>
</dbReference>
<dbReference type="InterPro" id="IPR000504">
    <property type="entry name" value="RRM_dom"/>
</dbReference>
<accession>A0ABD1G4F7</accession>
<keyword evidence="5" id="KW-1185">Reference proteome</keyword>
<evidence type="ECO:0000313" key="5">
    <source>
        <dbReference type="Proteomes" id="UP001567538"/>
    </source>
</evidence>
<dbReference type="Proteomes" id="UP001567538">
    <property type="component" value="Unassembled WGS sequence"/>
</dbReference>
<proteinExistence type="predicted"/>
<dbReference type="Gene3D" id="3.30.70.330">
    <property type="match status" value="1"/>
</dbReference>
<reference evidence="4 5" key="1">
    <citation type="submission" date="2024-06" db="EMBL/GenBank/DDBJ databases">
        <title>A chromosome level genome sequence of Diviner's sage (Salvia divinorum).</title>
        <authorList>
            <person name="Ford S.A."/>
            <person name="Ro D.-K."/>
            <person name="Ness R.W."/>
            <person name="Phillips M.A."/>
        </authorList>
    </citation>
    <scope>NUCLEOTIDE SEQUENCE [LARGE SCALE GENOMIC DNA]</scope>
    <source>
        <strain evidence="4">SAF-2024a</strain>
        <tissue evidence="4">Leaf</tissue>
    </source>
</reference>
<dbReference type="SUPFAM" id="SSF54928">
    <property type="entry name" value="RNA-binding domain, RBD"/>
    <property type="match status" value="1"/>
</dbReference>